<sequence length="119" mass="12951">MLRGQGIAASTDMLLVMSKLLREEDDGTSRATGPSFGEYLSNGWVTSTGPLLLLHALPAAGVTITQQQQLLLLQDGDGITSPTHRMKNMVKDLLFNPIPFWFPHIECKLLVESTSVSSP</sequence>
<comment type="caution">
    <text evidence="1">The sequence shown here is derived from an EMBL/GenBank/DDBJ whole genome shotgun (WGS) entry which is preliminary data.</text>
</comment>
<gene>
    <name evidence="1" type="ORF">BAE44_0012410</name>
</gene>
<dbReference type="EMBL" id="LWDX02034420">
    <property type="protein sequence ID" value="OEL26572.1"/>
    <property type="molecule type" value="Genomic_DNA"/>
</dbReference>
<reference evidence="1 2" key="1">
    <citation type="submission" date="2016-09" db="EMBL/GenBank/DDBJ databases">
        <title>The draft genome of Dichanthelium oligosanthes: A C3 panicoid grass species.</title>
        <authorList>
            <person name="Studer A.J."/>
            <person name="Schnable J.C."/>
            <person name="Brutnell T.P."/>
        </authorList>
    </citation>
    <scope>NUCLEOTIDE SEQUENCE [LARGE SCALE GENOMIC DNA]</scope>
    <source>
        <strain evidence="2">cv. Kellogg 1175</strain>
        <tissue evidence="1">Leaf</tissue>
    </source>
</reference>
<dbReference type="SUPFAM" id="SSF48576">
    <property type="entry name" value="Terpenoid synthases"/>
    <property type="match status" value="1"/>
</dbReference>
<organism evidence="1 2">
    <name type="scientific">Dichanthelium oligosanthes</name>
    <dbReference type="NCBI Taxonomy" id="888268"/>
    <lineage>
        <taxon>Eukaryota</taxon>
        <taxon>Viridiplantae</taxon>
        <taxon>Streptophyta</taxon>
        <taxon>Embryophyta</taxon>
        <taxon>Tracheophyta</taxon>
        <taxon>Spermatophyta</taxon>
        <taxon>Magnoliopsida</taxon>
        <taxon>Liliopsida</taxon>
        <taxon>Poales</taxon>
        <taxon>Poaceae</taxon>
        <taxon>PACMAD clade</taxon>
        <taxon>Panicoideae</taxon>
        <taxon>Panicodae</taxon>
        <taxon>Paniceae</taxon>
        <taxon>Dichantheliinae</taxon>
        <taxon>Dichanthelium</taxon>
    </lineage>
</organism>
<name>A0A1E5VNB8_9POAL</name>
<dbReference type="STRING" id="888268.A0A1E5VNB8"/>
<dbReference type="Proteomes" id="UP000095767">
    <property type="component" value="Unassembled WGS sequence"/>
</dbReference>
<dbReference type="AlphaFoldDB" id="A0A1E5VNB8"/>
<evidence type="ECO:0000313" key="2">
    <source>
        <dbReference type="Proteomes" id="UP000095767"/>
    </source>
</evidence>
<accession>A0A1E5VNB8</accession>
<dbReference type="Gene3D" id="1.10.600.10">
    <property type="entry name" value="Farnesyl Diphosphate Synthase"/>
    <property type="match status" value="1"/>
</dbReference>
<proteinExistence type="predicted"/>
<keyword evidence="2" id="KW-1185">Reference proteome</keyword>
<evidence type="ECO:0000313" key="1">
    <source>
        <dbReference type="EMBL" id="OEL26572.1"/>
    </source>
</evidence>
<dbReference type="InterPro" id="IPR008949">
    <property type="entry name" value="Isoprenoid_synthase_dom_sf"/>
</dbReference>
<dbReference type="OrthoDB" id="1936865at2759"/>
<protein>
    <submittedName>
        <fullName evidence="1">Uncharacterized protein</fullName>
    </submittedName>
</protein>